<dbReference type="PANTHER" id="PTHR23503:SF49">
    <property type="entry name" value="MAJOR FACILITATOR SUPERFAMILY (MFS) PROFILE DOMAIN-CONTAINING PROTEIN"/>
    <property type="match status" value="1"/>
</dbReference>
<feature type="transmembrane region" description="Helical" evidence="5">
    <location>
        <begin position="109"/>
        <end position="129"/>
    </location>
</feature>
<name>A0AAF3ENV3_9BILA</name>
<feature type="transmembrane region" description="Helical" evidence="5">
    <location>
        <begin position="291"/>
        <end position="324"/>
    </location>
</feature>
<dbReference type="Proteomes" id="UP000887575">
    <property type="component" value="Unassembled WGS sequence"/>
</dbReference>
<reference evidence="8" key="1">
    <citation type="submission" date="2024-02" db="UniProtKB">
        <authorList>
            <consortium name="WormBaseParasite"/>
        </authorList>
    </citation>
    <scope>IDENTIFICATION</scope>
</reference>
<evidence type="ECO:0000256" key="5">
    <source>
        <dbReference type="SAM" id="Phobius"/>
    </source>
</evidence>
<feature type="transmembrane region" description="Helical" evidence="5">
    <location>
        <begin position="254"/>
        <end position="279"/>
    </location>
</feature>
<dbReference type="GO" id="GO:0016020">
    <property type="term" value="C:membrane"/>
    <property type="evidence" value="ECO:0007669"/>
    <property type="project" value="UniProtKB-SubCell"/>
</dbReference>
<dbReference type="Pfam" id="PF00083">
    <property type="entry name" value="Sugar_tr"/>
    <property type="match status" value="2"/>
</dbReference>
<dbReference type="PANTHER" id="PTHR23503">
    <property type="entry name" value="SOLUTE CARRIER FAMILY 2"/>
    <property type="match status" value="1"/>
</dbReference>
<accession>A0AAF3ENV3</accession>
<dbReference type="InterPro" id="IPR036259">
    <property type="entry name" value="MFS_trans_sf"/>
</dbReference>
<sequence length="429" mass="47505">MGCVLSCITNLFSAFTHTSINTAVDEIDKYLEESYKQRGVTMDDGKISLIRGIYNSIYYAGQVLGAVLGPHLPDKYGRKKAYIATTIMMTLSCVIQAGATLTIYPEILIFGRFVGALFAPMNDAVMLLYCQETSTPKMRGVLNSLFTTGYSVMALLGMILGMKGVLGRDLTVLLAVPVPLGLIGCLYLFYLQETPKFLMITKQDKTAAMKSLEFYQGVKEENDQILNGYLSERKEEEEKSSYFDLFTQPHLRKALILGNASLILALPFFSFLLSSTYFMGKIGISDHTSQLASTLIAVLLILAFLKYLAMGGIFGYMLCFGLSLGPISFSIDSELVPLQYRSSTICLVFSINSIFVVITNVAVEPLMETIGSISILFLFVIPCLLAVIYLYFSLPETKDYETHQIVQMIKDGVKHPIVTNQHNTNGLKV</sequence>
<evidence type="ECO:0000256" key="4">
    <source>
        <dbReference type="ARBA" id="ARBA00023136"/>
    </source>
</evidence>
<evidence type="ECO:0000313" key="7">
    <source>
        <dbReference type="Proteomes" id="UP000887575"/>
    </source>
</evidence>
<protein>
    <recommendedName>
        <fullName evidence="6">Major facilitator superfamily (MFS) profile domain-containing protein</fullName>
    </recommendedName>
</protein>
<dbReference type="InterPro" id="IPR005828">
    <property type="entry name" value="MFS_sugar_transport-like"/>
</dbReference>
<evidence type="ECO:0000256" key="2">
    <source>
        <dbReference type="ARBA" id="ARBA00022692"/>
    </source>
</evidence>
<keyword evidence="7" id="KW-1185">Reference proteome</keyword>
<dbReference type="SUPFAM" id="SSF103473">
    <property type="entry name" value="MFS general substrate transporter"/>
    <property type="match status" value="1"/>
</dbReference>
<feature type="domain" description="Major facilitator superfamily (MFS) profile" evidence="6">
    <location>
        <begin position="2"/>
        <end position="398"/>
    </location>
</feature>
<evidence type="ECO:0000256" key="3">
    <source>
        <dbReference type="ARBA" id="ARBA00022989"/>
    </source>
</evidence>
<dbReference type="GO" id="GO:0015149">
    <property type="term" value="F:hexose transmembrane transporter activity"/>
    <property type="evidence" value="ECO:0007669"/>
    <property type="project" value="TreeGrafter"/>
</dbReference>
<organism evidence="7 8">
    <name type="scientific">Mesorhabditis belari</name>
    <dbReference type="NCBI Taxonomy" id="2138241"/>
    <lineage>
        <taxon>Eukaryota</taxon>
        <taxon>Metazoa</taxon>
        <taxon>Ecdysozoa</taxon>
        <taxon>Nematoda</taxon>
        <taxon>Chromadorea</taxon>
        <taxon>Rhabditida</taxon>
        <taxon>Rhabditina</taxon>
        <taxon>Rhabditomorpha</taxon>
        <taxon>Rhabditoidea</taxon>
        <taxon>Rhabditidae</taxon>
        <taxon>Mesorhabditinae</taxon>
        <taxon>Mesorhabditis</taxon>
    </lineage>
</organism>
<feature type="transmembrane region" description="Helical" evidence="5">
    <location>
        <begin position="141"/>
        <end position="160"/>
    </location>
</feature>
<dbReference type="PROSITE" id="PS50850">
    <property type="entry name" value="MFS"/>
    <property type="match status" value="1"/>
</dbReference>
<dbReference type="WBParaSite" id="MBELARI_LOCUS15747">
    <property type="protein sequence ID" value="MBELARI_LOCUS15747"/>
    <property type="gene ID" value="MBELARI_LOCUS15747"/>
</dbReference>
<comment type="subcellular location">
    <subcellularLocation>
        <location evidence="1">Membrane</location>
        <topology evidence="1">Multi-pass membrane protein</topology>
    </subcellularLocation>
</comment>
<keyword evidence="3 5" id="KW-1133">Transmembrane helix</keyword>
<dbReference type="InterPro" id="IPR020846">
    <property type="entry name" value="MFS_dom"/>
</dbReference>
<dbReference type="AlphaFoldDB" id="A0AAF3ENV3"/>
<dbReference type="InterPro" id="IPR045263">
    <property type="entry name" value="GLUT"/>
</dbReference>
<evidence type="ECO:0000256" key="1">
    <source>
        <dbReference type="ARBA" id="ARBA00004141"/>
    </source>
</evidence>
<feature type="transmembrane region" description="Helical" evidence="5">
    <location>
        <begin position="172"/>
        <end position="191"/>
    </location>
</feature>
<keyword evidence="4 5" id="KW-0472">Membrane</keyword>
<feature type="transmembrane region" description="Helical" evidence="5">
    <location>
        <begin position="369"/>
        <end position="392"/>
    </location>
</feature>
<feature type="transmembrane region" description="Helical" evidence="5">
    <location>
        <begin position="81"/>
        <end position="103"/>
    </location>
</feature>
<keyword evidence="2 5" id="KW-0812">Transmembrane</keyword>
<feature type="transmembrane region" description="Helical" evidence="5">
    <location>
        <begin position="345"/>
        <end position="363"/>
    </location>
</feature>
<evidence type="ECO:0000313" key="8">
    <source>
        <dbReference type="WBParaSite" id="MBELARI_LOCUS15747"/>
    </source>
</evidence>
<evidence type="ECO:0000259" key="6">
    <source>
        <dbReference type="PROSITE" id="PS50850"/>
    </source>
</evidence>
<proteinExistence type="predicted"/>
<dbReference type="Gene3D" id="1.20.1250.20">
    <property type="entry name" value="MFS general substrate transporter like domains"/>
    <property type="match status" value="1"/>
</dbReference>